<proteinExistence type="predicted"/>
<protein>
    <submittedName>
        <fullName evidence="1">Transporter</fullName>
    </submittedName>
</protein>
<organism evidence="1 2">
    <name type="scientific">Lactococcus lactis subsp. cremoris</name>
    <name type="common">Streptococcus cremoris</name>
    <dbReference type="NCBI Taxonomy" id="1359"/>
    <lineage>
        <taxon>Bacteria</taxon>
        <taxon>Bacillati</taxon>
        <taxon>Bacillota</taxon>
        <taxon>Bacilli</taxon>
        <taxon>Lactobacillales</taxon>
        <taxon>Streptococcaceae</taxon>
        <taxon>Lactococcus</taxon>
    </lineage>
</organism>
<gene>
    <name evidence="1" type="ORF">LLJM1_05805</name>
</gene>
<name>A0A1V0PES5_LACLC</name>
<dbReference type="EMBL" id="CP016752">
    <property type="protein sequence ID" value="ARE27472.1"/>
    <property type="molecule type" value="Genomic_DNA"/>
</dbReference>
<keyword evidence="1" id="KW-0614">Plasmid</keyword>
<geneLocation type="plasmid" evidence="2">
    <name>pjm1f</name>
</geneLocation>
<dbReference type="RefSeq" id="WP_021721669.1">
    <property type="nucleotide sequence ID" value="NZ_CP016731.2"/>
</dbReference>
<evidence type="ECO:0000313" key="1">
    <source>
        <dbReference type="EMBL" id="ARE27472.1"/>
    </source>
</evidence>
<evidence type="ECO:0000313" key="2">
    <source>
        <dbReference type="Proteomes" id="UP000191806"/>
    </source>
</evidence>
<dbReference type="Proteomes" id="UP000191806">
    <property type="component" value="Plasmid pJM1H"/>
</dbReference>
<dbReference type="AlphaFoldDB" id="A0A1V0PES5"/>
<accession>A0A1V0PES5</accession>
<reference evidence="1 2" key="1">
    <citation type="journal article" date="2017" name="BMC Genomics">
        <title>Comparative and functional genomics of the Lactococcus lactis taxon; insights into evolution and niche adaptation.</title>
        <authorList>
            <person name="Kelleher P."/>
            <person name="Bottacini F."/>
            <person name="Mahony J."/>
            <person name="Kilcawley K.N."/>
            <person name="van Sinderen D."/>
        </authorList>
    </citation>
    <scope>NUCLEOTIDE SEQUENCE [LARGE SCALE GENOMIC DNA]</scope>
    <source>
        <strain evidence="1 2">JM1</strain>
        <plasmid evidence="2">pjm1f</plasmid>
    </source>
</reference>
<sequence length="150" mass="17522">MLDILNKARIHKKWFLFSYSIISFCITIIYIVFNHTFFKVNWAKYNSDDSYKNKVDEILKHGVFWINGNLTSISSPLLICLFLLGAFFSLTIFFLTWRNLSTRTWTPIISFLGFLIPFIHSDGNFINLLILSFILILFGAISSVPSLRYF</sequence>